<feature type="transmembrane region" description="Helical" evidence="5">
    <location>
        <begin position="128"/>
        <end position="146"/>
    </location>
</feature>
<dbReference type="OMA" id="FGVMSLY"/>
<accession>T1IQ37</accession>
<dbReference type="PANTHER" id="PTHR23291">
    <property type="entry name" value="BAX INHIBITOR-RELATED"/>
    <property type="match status" value="1"/>
</dbReference>
<protein>
    <recommendedName>
        <fullName evidence="8">Transmembrane BAX inhibitor motif-containing protein 4</fullName>
    </recommendedName>
</protein>
<feature type="transmembrane region" description="Helical" evidence="5">
    <location>
        <begin position="41"/>
        <end position="61"/>
    </location>
</feature>
<feature type="transmembrane region" description="Helical" evidence="5">
    <location>
        <begin position="158"/>
        <end position="177"/>
    </location>
</feature>
<dbReference type="eggNOG" id="KOG2322">
    <property type="taxonomic scope" value="Eukaryota"/>
</dbReference>
<evidence type="ECO:0000313" key="6">
    <source>
        <dbReference type="EnsemblMetazoa" id="SMAR003144-PA"/>
    </source>
</evidence>
<dbReference type="GO" id="GO:0016020">
    <property type="term" value="C:membrane"/>
    <property type="evidence" value="ECO:0007669"/>
    <property type="project" value="UniProtKB-SubCell"/>
</dbReference>
<sequence length="241" mass="27066">MATNLVNMESASFQSLDDDFCYKNNVAQANVYVRMGFLRKVYSILSVQLVITTCTAFVLRFTPIVRKYVSENHWLVAAAMIMSLVLIMALYVKRKETPTNYLLLTAFTVVQAYSVGVIATYYDDVIVIQAFLLTAAVSITLTMYTLQSKRDFSKLGGSLFAGLCILIVGGLAQMFIGSTSFEMLLAGGGALLFSLFIVYDTHMIMQRLSPEEYILATIELYLDIINLFLELLRLLEAMRRN</sequence>
<dbReference type="AlphaFoldDB" id="T1IQ37"/>
<dbReference type="Pfam" id="PF01027">
    <property type="entry name" value="Bax1-I"/>
    <property type="match status" value="1"/>
</dbReference>
<evidence type="ECO:0000256" key="3">
    <source>
        <dbReference type="ARBA" id="ARBA00022989"/>
    </source>
</evidence>
<feature type="transmembrane region" description="Helical" evidence="5">
    <location>
        <begin position="73"/>
        <end position="92"/>
    </location>
</feature>
<evidence type="ECO:0000256" key="5">
    <source>
        <dbReference type="RuleBase" id="RU004379"/>
    </source>
</evidence>
<keyword evidence="2 5" id="KW-0812">Transmembrane</keyword>
<reference evidence="7" key="1">
    <citation type="submission" date="2011-05" db="EMBL/GenBank/DDBJ databases">
        <authorList>
            <person name="Richards S.R."/>
            <person name="Qu J."/>
            <person name="Jiang H."/>
            <person name="Jhangiani S.N."/>
            <person name="Agravi P."/>
            <person name="Goodspeed R."/>
            <person name="Gross S."/>
            <person name="Mandapat C."/>
            <person name="Jackson L."/>
            <person name="Mathew T."/>
            <person name="Pu L."/>
            <person name="Thornton R."/>
            <person name="Saada N."/>
            <person name="Wilczek-Boney K.B."/>
            <person name="Lee S."/>
            <person name="Kovar C."/>
            <person name="Wu Y."/>
            <person name="Scherer S.E."/>
            <person name="Worley K.C."/>
            <person name="Muzny D.M."/>
            <person name="Gibbs R."/>
        </authorList>
    </citation>
    <scope>NUCLEOTIDE SEQUENCE</scope>
    <source>
        <strain evidence="7">Brora</strain>
    </source>
</reference>
<dbReference type="PhylomeDB" id="T1IQ37"/>
<evidence type="ECO:0000256" key="2">
    <source>
        <dbReference type="ARBA" id="ARBA00022692"/>
    </source>
</evidence>
<dbReference type="InterPro" id="IPR006214">
    <property type="entry name" value="Bax_inhibitor_1-related"/>
</dbReference>
<dbReference type="GO" id="GO:0043066">
    <property type="term" value="P:negative regulation of apoptotic process"/>
    <property type="evidence" value="ECO:0007669"/>
    <property type="project" value="TreeGrafter"/>
</dbReference>
<comment type="subcellular location">
    <subcellularLocation>
        <location evidence="1">Membrane</location>
        <topology evidence="1">Multi-pass membrane protein</topology>
    </subcellularLocation>
</comment>
<dbReference type="EMBL" id="JH431284">
    <property type="status" value="NOT_ANNOTATED_CDS"/>
    <property type="molecule type" value="Genomic_DNA"/>
</dbReference>
<evidence type="ECO:0000256" key="1">
    <source>
        <dbReference type="ARBA" id="ARBA00004141"/>
    </source>
</evidence>
<evidence type="ECO:0008006" key="8">
    <source>
        <dbReference type="Google" id="ProtNLM"/>
    </source>
</evidence>
<dbReference type="HOGENOM" id="CLU_058671_0_0_1"/>
<organism evidence="6 7">
    <name type="scientific">Strigamia maritima</name>
    <name type="common">European centipede</name>
    <name type="synonym">Geophilus maritimus</name>
    <dbReference type="NCBI Taxonomy" id="126957"/>
    <lineage>
        <taxon>Eukaryota</taxon>
        <taxon>Metazoa</taxon>
        <taxon>Ecdysozoa</taxon>
        <taxon>Arthropoda</taxon>
        <taxon>Myriapoda</taxon>
        <taxon>Chilopoda</taxon>
        <taxon>Pleurostigmophora</taxon>
        <taxon>Geophilomorpha</taxon>
        <taxon>Linotaeniidae</taxon>
        <taxon>Strigamia</taxon>
    </lineage>
</organism>
<comment type="similarity">
    <text evidence="5">Belongs to the BI1 family.</text>
</comment>
<evidence type="ECO:0000256" key="4">
    <source>
        <dbReference type="ARBA" id="ARBA00023136"/>
    </source>
</evidence>
<dbReference type="Proteomes" id="UP000014500">
    <property type="component" value="Unassembled WGS sequence"/>
</dbReference>
<dbReference type="STRING" id="126957.T1IQ37"/>
<reference evidence="6" key="2">
    <citation type="submission" date="2015-02" db="UniProtKB">
        <authorList>
            <consortium name="EnsemblMetazoa"/>
        </authorList>
    </citation>
    <scope>IDENTIFICATION</scope>
</reference>
<dbReference type="EnsemblMetazoa" id="SMAR003144-RA">
    <property type="protein sequence ID" value="SMAR003144-PA"/>
    <property type="gene ID" value="SMAR003144"/>
</dbReference>
<name>T1IQ37_STRMM</name>
<keyword evidence="3 5" id="KW-1133">Transmembrane helix</keyword>
<dbReference type="PANTHER" id="PTHR23291:SF50">
    <property type="entry name" value="PROTEIN LIFEGUARD 4"/>
    <property type="match status" value="1"/>
</dbReference>
<keyword evidence="4 5" id="KW-0472">Membrane</keyword>
<feature type="transmembrane region" description="Helical" evidence="5">
    <location>
        <begin position="101"/>
        <end position="122"/>
    </location>
</feature>
<evidence type="ECO:0000313" key="7">
    <source>
        <dbReference type="Proteomes" id="UP000014500"/>
    </source>
</evidence>
<proteinExistence type="inferred from homology"/>
<feature type="transmembrane region" description="Helical" evidence="5">
    <location>
        <begin position="183"/>
        <end position="201"/>
    </location>
</feature>
<keyword evidence="7" id="KW-1185">Reference proteome</keyword>